<keyword evidence="3" id="KW-0863">Zinc-finger</keyword>
<accession>A0A8S9P6R7</accession>
<dbReference type="Gene3D" id="2.40.50.140">
    <property type="entry name" value="Nucleic acid-binding proteins"/>
    <property type="match status" value="1"/>
</dbReference>
<evidence type="ECO:0000313" key="8">
    <source>
        <dbReference type="EMBL" id="KAF3509941.1"/>
    </source>
</evidence>
<dbReference type="SUPFAM" id="SSF50249">
    <property type="entry name" value="Nucleic acid-binding proteins"/>
    <property type="match status" value="1"/>
</dbReference>
<comment type="similarity">
    <text evidence="1">Belongs to the replication factor A protein 1 family.</text>
</comment>
<dbReference type="GO" id="GO:0005662">
    <property type="term" value="C:DNA replication factor A complex"/>
    <property type="evidence" value="ECO:0007669"/>
    <property type="project" value="TreeGrafter"/>
</dbReference>
<protein>
    <recommendedName>
        <fullName evidence="7">Replication factor A C-terminal domain-containing protein</fullName>
    </recommendedName>
</protein>
<keyword evidence="4" id="KW-0862">Zinc</keyword>
<reference evidence="8" key="1">
    <citation type="submission" date="2019-12" db="EMBL/GenBank/DDBJ databases">
        <title>Genome sequencing and annotation of Brassica cretica.</title>
        <authorList>
            <person name="Studholme D.J."/>
            <person name="Sarris P."/>
        </authorList>
    </citation>
    <scope>NUCLEOTIDE SEQUENCE</scope>
    <source>
        <strain evidence="8">PFS-109/04</strain>
        <tissue evidence="8">Leaf</tissue>
    </source>
</reference>
<dbReference type="GO" id="GO:0008270">
    <property type="term" value="F:zinc ion binding"/>
    <property type="evidence" value="ECO:0007669"/>
    <property type="project" value="UniProtKB-KW"/>
</dbReference>
<feature type="domain" description="Replication factor A C-terminal" evidence="7">
    <location>
        <begin position="72"/>
        <end position="161"/>
    </location>
</feature>
<evidence type="ECO:0000256" key="1">
    <source>
        <dbReference type="ARBA" id="ARBA00005690"/>
    </source>
</evidence>
<keyword evidence="2" id="KW-0479">Metal-binding</keyword>
<dbReference type="InterPro" id="IPR047192">
    <property type="entry name" value="Euk_RPA1_DBD_C"/>
</dbReference>
<dbReference type="GO" id="GO:0051321">
    <property type="term" value="P:meiotic cell cycle"/>
    <property type="evidence" value="ECO:0007669"/>
    <property type="project" value="TreeGrafter"/>
</dbReference>
<dbReference type="EMBL" id="QGKX02001521">
    <property type="protein sequence ID" value="KAF3509941.1"/>
    <property type="molecule type" value="Genomic_DNA"/>
</dbReference>
<evidence type="ECO:0000256" key="3">
    <source>
        <dbReference type="ARBA" id="ARBA00022771"/>
    </source>
</evidence>
<dbReference type="GO" id="GO:0003684">
    <property type="term" value="F:damaged DNA binding"/>
    <property type="evidence" value="ECO:0007669"/>
    <property type="project" value="TreeGrafter"/>
</dbReference>
<dbReference type="InterPro" id="IPR012340">
    <property type="entry name" value="NA-bd_OB-fold"/>
</dbReference>
<dbReference type="Proteomes" id="UP000712600">
    <property type="component" value="Unassembled WGS sequence"/>
</dbReference>
<evidence type="ECO:0000256" key="6">
    <source>
        <dbReference type="SAM" id="MobiDB-lite"/>
    </source>
</evidence>
<feature type="region of interest" description="Disordered" evidence="6">
    <location>
        <begin position="271"/>
        <end position="297"/>
    </location>
</feature>
<evidence type="ECO:0000313" key="9">
    <source>
        <dbReference type="Proteomes" id="UP000712600"/>
    </source>
</evidence>
<gene>
    <name evidence="8" type="ORF">F2Q69_00005086</name>
</gene>
<comment type="caution">
    <text evidence="8">The sequence shown here is derived from an EMBL/GenBank/DDBJ whole genome shotgun (WGS) entry which is preliminary data.</text>
</comment>
<evidence type="ECO:0000256" key="5">
    <source>
        <dbReference type="ARBA" id="ARBA00023125"/>
    </source>
</evidence>
<dbReference type="Pfam" id="PF08646">
    <property type="entry name" value="Rep_fac-A_C"/>
    <property type="match status" value="1"/>
</dbReference>
<dbReference type="CDD" id="cd04476">
    <property type="entry name" value="RPA1_DBD_C"/>
    <property type="match status" value="1"/>
</dbReference>
<dbReference type="PANTHER" id="PTHR23273:SF138">
    <property type="entry name" value="REPLICATION FACTOR A C-TERMINAL DOMAIN-CONTAINING PROTEIN"/>
    <property type="match status" value="1"/>
</dbReference>
<feature type="compositionally biased region" description="Basic and acidic residues" evidence="6">
    <location>
        <begin position="273"/>
        <end position="285"/>
    </location>
</feature>
<dbReference type="GO" id="GO:0007004">
    <property type="term" value="P:telomere maintenance via telomerase"/>
    <property type="evidence" value="ECO:0007669"/>
    <property type="project" value="TreeGrafter"/>
</dbReference>
<organism evidence="8 9">
    <name type="scientific">Brassica cretica</name>
    <name type="common">Mustard</name>
    <dbReference type="NCBI Taxonomy" id="69181"/>
    <lineage>
        <taxon>Eukaryota</taxon>
        <taxon>Viridiplantae</taxon>
        <taxon>Streptophyta</taxon>
        <taxon>Embryophyta</taxon>
        <taxon>Tracheophyta</taxon>
        <taxon>Spermatophyta</taxon>
        <taxon>Magnoliopsida</taxon>
        <taxon>eudicotyledons</taxon>
        <taxon>Gunneridae</taxon>
        <taxon>Pentapetalae</taxon>
        <taxon>rosids</taxon>
        <taxon>malvids</taxon>
        <taxon>Brassicales</taxon>
        <taxon>Brassicaceae</taxon>
        <taxon>Brassiceae</taxon>
        <taxon>Brassica</taxon>
    </lineage>
</organism>
<evidence type="ECO:0000259" key="7">
    <source>
        <dbReference type="Pfam" id="PF08646"/>
    </source>
</evidence>
<dbReference type="GO" id="GO:0000724">
    <property type="term" value="P:double-strand break repair via homologous recombination"/>
    <property type="evidence" value="ECO:0007669"/>
    <property type="project" value="TreeGrafter"/>
</dbReference>
<dbReference type="GO" id="GO:0043047">
    <property type="term" value="F:single-stranded telomeric DNA binding"/>
    <property type="evidence" value="ECO:0007669"/>
    <property type="project" value="TreeGrafter"/>
</dbReference>
<dbReference type="GO" id="GO:0006289">
    <property type="term" value="P:nucleotide-excision repair"/>
    <property type="evidence" value="ECO:0007669"/>
    <property type="project" value="TreeGrafter"/>
</dbReference>
<evidence type="ECO:0000256" key="2">
    <source>
        <dbReference type="ARBA" id="ARBA00022723"/>
    </source>
</evidence>
<dbReference type="PANTHER" id="PTHR23273">
    <property type="entry name" value="REPLICATION FACTOR A 1, RFA1"/>
    <property type="match status" value="1"/>
</dbReference>
<dbReference type="AlphaFoldDB" id="A0A8S9P6R7"/>
<evidence type="ECO:0000256" key="4">
    <source>
        <dbReference type="ARBA" id="ARBA00022833"/>
    </source>
</evidence>
<keyword evidence="5" id="KW-0238">DNA-binding</keyword>
<sequence>MVDLSFDFTGRRYQASDFTGRRHGTSRGPVLRLEDNSEVANRVNAEIVTKAETATIGELLTYMKQEGAKVAWFECTATIDDVVRGSAWYYIACGGCKTKATKGSTTLMCRKCGKTEITGAAEYLSKLSVYDNNDHASFVLLGDVGFELTGKKAYVLVESYYEANEGSGDDHVVLVPQALIDTIGQKRTFVIKISKHNLEGKTQALTVTKVFPHEVPAFGYDLAADVVVSPTADEGAVHKGCAGGYEAHGCTNGDSDPGVHTFGEFLCGGSGGDQKRKRDTAEEGKTSSGRPECSKCGRPLSVEDAMEACAGEPWGLVLIVVRLIMQIGTVRDRSKAEDRVRVVVVPFTAMAVARPDISVGTVPSHRAVRTRAMERQASRARTGVSPPHQGCMSCLRTQMRLNRSRQSLVKLLTYSFQFSRIAWYGT</sequence>
<proteinExistence type="inferred from homology"/>
<dbReference type="InterPro" id="IPR013955">
    <property type="entry name" value="Rep_factor-A_C"/>
</dbReference>
<name>A0A8S9P6R7_BRACR</name>